<dbReference type="AlphaFoldDB" id="A0A0A0IG42"/>
<feature type="binding site" evidence="7">
    <location>
        <position position="94"/>
    </location>
    <ligand>
        <name>Zn(2+)</name>
        <dbReference type="ChEBI" id="CHEBI:29105"/>
    </ligand>
</feature>
<dbReference type="Pfam" id="PF01475">
    <property type="entry name" value="FUR"/>
    <property type="match status" value="1"/>
</dbReference>
<dbReference type="InterPro" id="IPR036388">
    <property type="entry name" value="WH-like_DNA-bd_sf"/>
</dbReference>
<evidence type="ECO:0000313" key="9">
    <source>
        <dbReference type="Proteomes" id="UP000030014"/>
    </source>
</evidence>
<accession>A0A0A0IG42</accession>
<keyword evidence="5" id="KW-0238">DNA-binding</keyword>
<dbReference type="GO" id="GO:0045892">
    <property type="term" value="P:negative regulation of DNA-templated transcription"/>
    <property type="evidence" value="ECO:0007669"/>
    <property type="project" value="TreeGrafter"/>
</dbReference>
<protein>
    <submittedName>
        <fullName evidence="8">Fur family transcriptional regulator</fullName>
    </submittedName>
</protein>
<dbReference type="SUPFAM" id="SSF46785">
    <property type="entry name" value="Winged helix' DNA-binding domain"/>
    <property type="match status" value="1"/>
</dbReference>
<keyword evidence="4" id="KW-0805">Transcription regulation</keyword>
<evidence type="ECO:0000256" key="4">
    <source>
        <dbReference type="ARBA" id="ARBA00023015"/>
    </source>
</evidence>
<dbReference type="GO" id="GO:0008270">
    <property type="term" value="F:zinc ion binding"/>
    <property type="evidence" value="ECO:0007669"/>
    <property type="project" value="TreeGrafter"/>
</dbReference>
<dbReference type="Gene3D" id="3.30.1490.190">
    <property type="match status" value="1"/>
</dbReference>
<comment type="similarity">
    <text evidence="1">Belongs to the Fur family.</text>
</comment>
<evidence type="ECO:0000256" key="3">
    <source>
        <dbReference type="ARBA" id="ARBA00022833"/>
    </source>
</evidence>
<proteinExistence type="inferred from homology"/>
<keyword evidence="6" id="KW-0804">Transcription</keyword>
<evidence type="ECO:0000256" key="1">
    <source>
        <dbReference type="ARBA" id="ARBA00007957"/>
    </source>
</evidence>
<dbReference type="GO" id="GO:0000976">
    <property type="term" value="F:transcription cis-regulatory region binding"/>
    <property type="evidence" value="ECO:0007669"/>
    <property type="project" value="TreeGrafter"/>
</dbReference>
<dbReference type="InterPro" id="IPR036390">
    <property type="entry name" value="WH_DNA-bd_sf"/>
</dbReference>
<feature type="binding site" evidence="7">
    <location>
        <position position="133"/>
    </location>
    <ligand>
        <name>Zn(2+)</name>
        <dbReference type="ChEBI" id="CHEBI:29105"/>
    </ligand>
</feature>
<evidence type="ECO:0000256" key="7">
    <source>
        <dbReference type="PIRSR" id="PIRSR602481-1"/>
    </source>
</evidence>
<dbReference type="GO" id="GO:1900376">
    <property type="term" value="P:regulation of secondary metabolite biosynthetic process"/>
    <property type="evidence" value="ECO:0007669"/>
    <property type="project" value="TreeGrafter"/>
</dbReference>
<organism evidence="8 9">
    <name type="scientific">Clostridium botulinum C/D str. DC5</name>
    <dbReference type="NCBI Taxonomy" id="1443128"/>
    <lineage>
        <taxon>Bacteria</taxon>
        <taxon>Bacillati</taxon>
        <taxon>Bacillota</taxon>
        <taxon>Clostridia</taxon>
        <taxon>Eubacteriales</taxon>
        <taxon>Clostridiaceae</taxon>
        <taxon>Clostridium</taxon>
    </lineage>
</organism>
<comment type="cofactor">
    <cofactor evidence="7">
        <name>Zn(2+)</name>
        <dbReference type="ChEBI" id="CHEBI:29105"/>
    </cofactor>
    <text evidence="7">Binds 1 zinc ion per subunit.</text>
</comment>
<dbReference type="RefSeq" id="WP_039258315.1">
    <property type="nucleotide sequence ID" value="NZ_JDRY01000026.1"/>
</dbReference>
<dbReference type="InterPro" id="IPR002481">
    <property type="entry name" value="FUR"/>
</dbReference>
<reference evidence="8 9" key="1">
    <citation type="submission" date="2014-01" db="EMBL/GenBank/DDBJ databases">
        <title>Plasmidome dynamics in the species complex Clostridium novyi sensu lato converts strains of independent lineages into distinctly different pathogens.</title>
        <authorList>
            <person name="Skarin H."/>
            <person name="Segerman B."/>
        </authorList>
    </citation>
    <scope>NUCLEOTIDE SEQUENCE [LARGE SCALE GENOMIC DNA]</scope>
    <source>
        <strain evidence="8 9">DC5</strain>
    </source>
</reference>
<keyword evidence="3 7" id="KW-0862">Zinc</keyword>
<evidence type="ECO:0000256" key="5">
    <source>
        <dbReference type="ARBA" id="ARBA00023125"/>
    </source>
</evidence>
<dbReference type="PANTHER" id="PTHR33202">
    <property type="entry name" value="ZINC UPTAKE REGULATION PROTEIN"/>
    <property type="match status" value="1"/>
</dbReference>
<sequence length="142" mass="17072">MNIEKYLKENNIRSTRGRKSILKILIESEEPLDAEYIYDKCRQNKEKVDLSTVYRTLELLEQKDAINKFPLDDGRYNYILKCKWHKHIIKCDFCNKEVEIDCPMIQIKEIIKNKTGFTLLDEEFKFRCVCEECKKNNKNKII</sequence>
<dbReference type="CDD" id="cd07153">
    <property type="entry name" value="Fur_like"/>
    <property type="match status" value="1"/>
</dbReference>
<evidence type="ECO:0000256" key="6">
    <source>
        <dbReference type="ARBA" id="ARBA00023163"/>
    </source>
</evidence>
<comment type="caution">
    <text evidence="8">The sequence shown here is derived from an EMBL/GenBank/DDBJ whole genome shotgun (WGS) entry which is preliminary data.</text>
</comment>
<keyword evidence="2" id="KW-0678">Repressor</keyword>
<dbReference type="Proteomes" id="UP000030014">
    <property type="component" value="Unassembled WGS sequence"/>
</dbReference>
<gene>
    <name evidence="8" type="ORF">Z955_05110</name>
</gene>
<keyword evidence="7" id="KW-0479">Metal-binding</keyword>
<name>A0A0A0IG42_CLOBO</name>
<dbReference type="Gene3D" id="1.10.10.10">
    <property type="entry name" value="Winged helix-like DNA-binding domain superfamily/Winged helix DNA-binding domain"/>
    <property type="match status" value="1"/>
</dbReference>
<dbReference type="GO" id="GO:0003700">
    <property type="term" value="F:DNA-binding transcription factor activity"/>
    <property type="evidence" value="ECO:0007669"/>
    <property type="project" value="InterPro"/>
</dbReference>
<evidence type="ECO:0000256" key="2">
    <source>
        <dbReference type="ARBA" id="ARBA00022491"/>
    </source>
</evidence>
<dbReference type="EMBL" id="JDRY01000026">
    <property type="protein sequence ID" value="KGM99957.1"/>
    <property type="molecule type" value="Genomic_DNA"/>
</dbReference>
<dbReference type="PANTHER" id="PTHR33202:SF8">
    <property type="entry name" value="PEROXIDE-RESPONSIVE REPRESSOR PERR"/>
    <property type="match status" value="1"/>
</dbReference>
<feature type="binding site" evidence="7">
    <location>
        <position position="91"/>
    </location>
    <ligand>
        <name>Zn(2+)</name>
        <dbReference type="ChEBI" id="CHEBI:29105"/>
    </ligand>
</feature>
<feature type="binding site" evidence="7">
    <location>
        <position position="130"/>
    </location>
    <ligand>
        <name>Zn(2+)</name>
        <dbReference type="ChEBI" id="CHEBI:29105"/>
    </ligand>
</feature>
<dbReference type="InterPro" id="IPR043135">
    <property type="entry name" value="Fur_C"/>
</dbReference>
<evidence type="ECO:0000313" key="8">
    <source>
        <dbReference type="EMBL" id="KGM99957.1"/>
    </source>
</evidence>